<evidence type="ECO:0000256" key="7">
    <source>
        <dbReference type="ARBA" id="ARBA00022723"/>
    </source>
</evidence>
<feature type="coiled-coil region" evidence="20">
    <location>
        <begin position="226"/>
        <end position="253"/>
    </location>
</feature>
<dbReference type="GO" id="GO:0000794">
    <property type="term" value="C:condensed nuclear chromosome"/>
    <property type="evidence" value="ECO:0007669"/>
    <property type="project" value="TreeGrafter"/>
</dbReference>
<dbReference type="PANTHER" id="PTHR18867:SF12">
    <property type="entry name" value="DNA REPAIR PROTEIN RAD50"/>
    <property type="match status" value="1"/>
</dbReference>
<evidence type="ECO:0000256" key="17">
    <source>
        <dbReference type="ARBA" id="ARBA00023254"/>
    </source>
</evidence>
<dbReference type="GO" id="GO:0000722">
    <property type="term" value="P:telomere maintenance via recombination"/>
    <property type="evidence" value="ECO:0007669"/>
    <property type="project" value="TreeGrafter"/>
</dbReference>
<feature type="coiled-coil region" evidence="20">
    <location>
        <begin position="435"/>
        <end position="523"/>
    </location>
</feature>
<dbReference type="GO" id="GO:0046872">
    <property type="term" value="F:metal ion binding"/>
    <property type="evidence" value="ECO:0007669"/>
    <property type="project" value="UniProtKB-UniRule"/>
</dbReference>
<organism evidence="23 24">
    <name type="scientific">Maudiozyma humilis</name>
    <name type="common">Sour dough yeast</name>
    <name type="synonym">Kazachstania humilis</name>
    <dbReference type="NCBI Taxonomy" id="51915"/>
    <lineage>
        <taxon>Eukaryota</taxon>
        <taxon>Fungi</taxon>
        <taxon>Dikarya</taxon>
        <taxon>Ascomycota</taxon>
        <taxon>Saccharomycotina</taxon>
        <taxon>Saccharomycetes</taxon>
        <taxon>Saccharomycetales</taxon>
        <taxon>Saccharomycetaceae</taxon>
        <taxon>Maudiozyma</taxon>
    </lineage>
</organism>
<dbReference type="GO" id="GO:0007004">
    <property type="term" value="P:telomere maintenance via telomerase"/>
    <property type="evidence" value="ECO:0007669"/>
    <property type="project" value="TreeGrafter"/>
</dbReference>
<keyword evidence="13" id="KW-0460">Magnesium</keyword>
<feature type="coiled-coil region" evidence="20">
    <location>
        <begin position="728"/>
        <end position="776"/>
    </location>
</feature>
<evidence type="ECO:0000256" key="12">
    <source>
        <dbReference type="ARBA" id="ARBA00022840"/>
    </source>
</evidence>
<evidence type="ECO:0000256" key="4">
    <source>
        <dbReference type="ARBA" id="ARBA00009439"/>
    </source>
</evidence>
<dbReference type="InterPro" id="IPR038729">
    <property type="entry name" value="Rad50/SbcC_AAA"/>
</dbReference>
<feature type="coiled-coil region" evidence="20">
    <location>
        <begin position="299"/>
        <end position="409"/>
    </location>
</feature>
<feature type="binding site" evidence="19">
    <location>
        <position position="682"/>
    </location>
    <ligand>
        <name>Zn(2+)</name>
        <dbReference type="ChEBI" id="CHEBI:29105"/>
    </ligand>
</feature>
<feature type="domain" description="Zinc-hook" evidence="22">
    <location>
        <begin position="632"/>
        <end position="733"/>
    </location>
</feature>
<keyword evidence="7 19" id="KW-0479">Metal-binding</keyword>
<dbReference type="InterPro" id="IPR027417">
    <property type="entry name" value="P-loop_NTPase"/>
</dbReference>
<comment type="subcellular location">
    <subcellularLocation>
        <location evidence="3">Chromosome</location>
    </subcellularLocation>
    <subcellularLocation>
        <location evidence="2">Nucleus</location>
    </subcellularLocation>
</comment>
<dbReference type="GO" id="GO:0043047">
    <property type="term" value="F:single-stranded telomeric DNA binding"/>
    <property type="evidence" value="ECO:0007669"/>
    <property type="project" value="TreeGrafter"/>
</dbReference>
<dbReference type="InterPro" id="IPR004584">
    <property type="entry name" value="Rad50_eukaryotes"/>
</dbReference>
<dbReference type="GO" id="GO:0006303">
    <property type="term" value="P:double-strand break repair via nonhomologous end joining"/>
    <property type="evidence" value="ECO:0007669"/>
    <property type="project" value="UniProtKB-ARBA"/>
</dbReference>
<keyword evidence="16" id="KW-0539">Nucleus</keyword>
<evidence type="ECO:0000256" key="18">
    <source>
        <dbReference type="ARBA" id="ARBA00049360"/>
    </source>
</evidence>
<dbReference type="GO" id="GO:0070192">
    <property type="term" value="P:chromosome organization involved in meiotic cell cycle"/>
    <property type="evidence" value="ECO:0007669"/>
    <property type="project" value="TreeGrafter"/>
</dbReference>
<dbReference type="GO" id="GO:0005524">
    <property type="term" value="F:ATP binding"/>
    <property type="evidence" value="ECO:0007669"/>
    <property type="project" value="UniProtKB-KW"/>
</dbReference>
<keyword evidence="17" id="KW-0469">Meiosis</keyword>
<feature type="region of interest" description="Disordered" evidence="21">
    <location>
        <begin position="911"/>
        <end position="942"/>
    </location>
</feature>
<dbReference type="Gene3D" id="3.40.50.300">
    <property type="entry name" value="P-loop containing nucleotide triphosphate hydrolases"/>
    <property type="match status" value="2"/>
</dbReference>
<evidence type="ECO:0000256" key="11">
    <source>
        <dbReference type="ARBA" id="ARBA00022833"/>
    </source>
</evidence>
<evidence type="ECO:0000256" key="19">
    <source>
        <dbReference type="PROSITE-ProRule" id="PRU00471"/>
    </source>
</evidence>
<feature type="coiled-coil region" evidence="20">
    <location>
        <begin position="993"/>
        <end position="1097"/>
    </location>
</feature>
<evidence type="ECO:0000256" key="6">
    <source>
        <dbReference type="ARBA" id="ARBA00022454"/>
    </source>
</evidence>
<dbReference type="FunFam" id="3.40.50.300:FF:001195">
    <property type="entry name" value="DNA repair protein rad50"/>
    <property type="match status" value="1"/>
</dbReference>
<dbReference type="GO" id="GO:0003691">
    <property type="term" value="F:double-stranded telomeric DNA binding"/>
    <property type="evidence" value="ECO:0007669"/>
    <property type="project" value="TreeGrafter"/>
</dbReference>
<dbReference type="GO" id="GO:0051880">
    <property type="term" value="F:G-quadruplex DNA binding"/>
    <property type="evidence" value="ECO:0007669"/>
    <property type="project" value="TreeGrafter"/>
</dbReference>
<dbReference type="FunFam" id="3.40.50.300:FF:000593">
    <property type="entry name" value="DNA repair protein RAD50"/>
    <property type="match status" value="1"/>
</dbReference>
<comment type="similarity">
    <text evidence="4">Belongs to the SMC family. RAD50 subfamily.</text>
</comment>
<dbReference type="Proteomes" id="UP001377567">
    <property type="component" value="Unassembled WGS sequence"/>
</dbReference>
<keyword evidence="6" id="KW-0158">Chromosome</keyword>
<dbReference type="Pfam" id="PF13476">
    <property type="entry name" value="AAA_23"/>
    <property type="match status" value="1"/>
</dbReference>
<keyword evidence="15" id="KW-0234">DNA repair</keyword>
<evidence type="ECO:0000256" key="13">
    <source>
        <dbReference type="ARBA" id="ARBA00022842"/>
    </source>
</evidence>
<keyword evidence="11 19" id="KW-0862">Zinc</keyword>
<dbReference type="SUPFAM" id="SSF52540">
    <property type="entry name" value="P-loop containing nucleoside triphosphate hydrolases"/>
    <property type="match status" value="2"/>
</dbReference>
<dbReference type="GO" id="GO:0000725">
    <property type="term" value="P:recombinational repair"/>
    <property type="evidence" value="ECO:0007669"/>
    <property type="project" value="UniProtKB-ARBA"/>
</dbReference>
<dbReference type="EMBL" id="BTGD01000025">
    <property type="protein sequence ID" value="GMM58851.1"/>
    <property type="molecule type" value="Genomic_DNA"/>
</dbReference>
<proteinExistence type="inferred from homology"/>
<keyword evidence="23" id="KW-0238">DNA-binding</keyword>
<name>A0AAV5S5V1_MAUHU</name>
<evidence type="ECO:0000256" key="10">
    <source>
        <dbReference type="ARBA" id="ARBA00022801"/>
    </source>
</evidence>
<sequence length="1305" mass="150922">MSSVYKLSIQGIRSFDSNDRETIEFGTPLTLIVGMNGSGKTTIIECLKYATTGDLPPNSKGGVFIHDPKITGEKDVRAQVKLAFTSANGLSMIVTRNIQLLSKRTTNTFKTLEGQLVAINKVGERTTLSTRSAELDSQVPLYMGVPKAILEYVIFCHQEDSLWPLSEPSNLKKKFDEIFQAMKFTKALDNLKTIKKDMSVDIKLLKQSVEHMKLDRDRSKATKMNIYQLEAKVGEFQSEVEGIEAELRVLTEKSDRLFKSNQDFQEVLSKLDNLRTLKSITTNDISRIEKSVEQIELPLVEIEDMLNNFNNTIDVKEKEIGDLEESMELKRKESVQLRQFFNQLIGQQGELKAKEEQYRKTTENLAALIKTLSETYSLSYTDSDASAFMDVLDRKMKEITDDINEFTESSNASIGKIETTIKDLTYQETVQQQKVDYLKADKEKIDKRLEEMKIKKEHISYEPSDLNQAKEHLAQLSNDLLELDKNSSKDDIVSSIRSKNDAIVQLESAIEEVQNKISKTNEHAELFAKLDISKESLKGKEKQYSEIEGILSSDEKLKSWNLPVTNDLDVDFKRFFINLQKSIALSNRDLNEKTKKYTETIFHRNTIQEDIAKNNEALNKIKSTLKEALPEDCPIEEYDDFVQESEQSYKTALENLKMHQTTLEFNRKALEVANDKDCCYLCSRKFETDEFRSKILEELRQKTDAKFEVTLKDIVQEEKTNIEELRSLEKYVVQLKSLQKSNEAITNQLTTINENLGTFEKDQNDAEQTNKNLKEDKEYSERILRAQIDKYFELQQDISKLKIESSKISQQLEMYGNKDGKVQSVSELQQEQRTKQEEIRRLRREISEQQDLREERNKEHAMLADSLREADAKINDIEKCLNDAEELESALVLGLDESTKMNQDIAQFSSNVESLKNKRDNSAKQLENERNDQNTQLESKRKAQTTFSNDFSKYANMLHNIQDFEGNGMEALATCISKSDETSGKLMNLDNSIEELSNVINVRKQKLQDSNNEQRNLRDNIELLKLKSKLRDIDTSIQQLDIQNAEIEREKYQEESSKIRNQYEKLTSENAGKMGEIKQLQNQIDALNRQLQSDYKNIDEKYRKEWVELQTRTFVTDDIDTYSKTLDNAIMRYHGLKMEDINRIIDELWKRTYSGTDIDTIKIQSDEVANKTRGKSYNYRVVMYKQDAELDMRGRCSAGQKVLASIIIRLALSETFGINCGVIALDEPTTNLDEENIESLAKSLSNIIEFRRHQKNFQLIVITHDEKFLNYMNASDFTDHFFKVKRDDRQKSQIEWVDINKVTEN</sequence>
<evidence type="ECO:0000259" key="22">
    <source>
        <dbReference type="PROSITE" id="PS51131"/>
    </source>
</evidence>
<gene>
    <name evidence="23" type="ORF">DAKH74_054680</name>
</gene>
<evidence type="ECO:0000256" key="16">
    <source>
        <dbReference type="ARBA" id="ARBA00023242"/>
    </source>
</evidence>
<dbReference type="Pfam" id="PF13558">
    <property type="entry name" value="SbcC_Walker_B"/>
    <property type="match status" value="1"/>
</dbReference>
<dbReference type="NCBIfam" id="TIGR00606">
    <property type="entry name" value="rad50"/>
    <property type="match status" value="1"/>
</dbReference>
<evidence type="ECO:0000256" key="14">
    <source>
        <dbReference type="ARBA" id="ARBA00023054"/>
    </source>
</evidence>
<keyword evidence="8" id="KW-0547">Nucleotide-binding</keyword>
<feature type="compositionally biased region" description="Basic and acidic residues" evidence="21">
    <location>
        <begin position="915"/>
        <end position="932"/>
    </location>
</feature>
<dbReference type="GO" id="GO:0016887">
    <property type="term" value="F:ATP hydrolysis activity"/>
    <property type="evidence" value="ECO:0007669"/>
    <property type="project" value="InterPro"/>
</dbReference>
<evidence type="ECO:0000256" key="3">
    <source>
        <dbReference type="ARBA" id="ARBA00004286"/>
    </source>
</evidence>
<reference evidence="23 24" key="1">
    <citation type="journal article" date="2023" name="Elife">
        <title>Identification of key yeast species and microbe-microbe interactions impacting larval growth of Drosophila in the wild.</title>
        <authorList>
            <person name="Mure A."/>
            <person name="Sugiura Y."/>
            <person name="Maeda R."/>
            <person name="Honda K."/>
            <person name="Sakurai N."/>
            <person name="Takahashi Y."/>
            <person name="Watada M."/>
            <person name="Katoh T."/>
            <person name="Gotoh A."/>
            <person name="Gotoh Y."/>
            <person name="Taniguchi I."/>
            <person name="Nakamura K."/>
            <person name="Hayashi T."/>
            <person name="Katayama T."/>
            <person name="Uemura T."/>
            <person name="Hattori Y."/>
        </authorList>
    </citation>
    <scope>NUCLEOTIDE SEQUENCE [LARGE SCALE GENOMIC DNA]</scope>
    <source>
        <strain evidence="23 24">KH-74</strain>
    </source>
</reference>
<dbReference type="PROSITE" id="PS51131">
    <property type="entry name" value="ZN_HOOK"/>
    <property type="match status" value="1"/>
</dbReference>
<dbReference type="Pfam" id="PF04423">
    <property type="entry name" value="Rad50_zn_hook"/>
    <property type="match status" value="1"/>
</dbReference>
<dbReference type="PANTHER" id="PTHR18867">
    <property type="entry name" value="RAD50"/>
    <property type="match status" value="1"/>
</dbReference>
<dbReference type="GO" id="GO:0030870">
    <property type="term" value="C:Mre11 complex"/>
    <property type="evidence" value="ECO:0007669"/>
    <property type="project" value="InterPro"/>
</dbReference>
<evidence type="ECO:0000256" key="5">
    <source>
        <dbReference type="ARBA" id="ARBA00017893"/>
    </source>
</evidence>
<feature type="binding site" evidence="19">
    <location>
        <position position="679"/>
    </location>
    <ligand>
        <name>Zn(2+)</name>
        <dbReference type="ChEBI" id="CHEBI:29105"/>
    </ligand>
</feature>
<comment type="catalytic activity">
    <reaction evidence="18">
        <text>ATP + H2O = ADP + phosphate + H(+)</text>
        <dbReference type="Rhea" id="RHEA:13065"/>
        <dbReference type="ChEBI" id="CHEBI:15377"/>
        <dbReference type="ChEBI" id="CHEBI:15378"/>
        <dbReference type="ChEBI" id="CHEBI:30616"/>
        <dbReference type="ChEBI" id="CHEBI:43474"/>
        <dbReference type="ChEBI" id="CHEBI:456216"/>
    </reaction>
</comment>
<evidence type="ECO:0000256" key="1">
    <source>
        <dbReference type="ARBA" id="ARBA00001947"/>
    </source>
</evidence>
<keyword evidence="9" id="KW-0227">DNA damage</keyword>
<accession>A0AAV5S5V1</accession>
<dbReference type="InterPro" id="IPR013134">
    <property type="entry name" value="Zn_hook_RAD50"/>
</dbReference>
<evidence type="ECO:0000256" key="2">
    <source>
        <dbReference type="ARBA" id="ARBA00004123"/>
    </source>
</evidence>
<evidence type="ECO:0000256" key="8">
    <source>
        <dbReference type="ARBA" id="ARBA00022741"/>
    </source>
</evidence>
<comment type="caution">
    <text evidence="23">The sequence shown here is derived from an EMBL/GenBank/DDBJ whole genome shotgun (WGS) entry which is preliminary data.</text>
</comment>
<comment type="cofactor">
    <cofactor evidence="1">
        <name>Zn(2+)</name>
        <dbReference type="ChEBI" id="CHEBI:29105"/>
    </cofactor>
</comment>
<dbReference type="GO" id="GO:0007127">
    <property type="term" value="P:meiosis I"/>
    <property type="evidence" value="ECO:0007669"/>
    <property type="project" value="UniProtKB-ARBA"/>
</dbReference>
<keyword evidence="12" id="KW-0067">ATP-binding</keyword>
<evidence type="ECO:0000313" key="23">
    <source>
        <dbReference type="EMBL" id="GMM58851.1"/>
    </source>
</evidence>
<keyword evidence="24" id="KW-1185">Reference proteome</keyword>
<evidence type="ECO:0000256" key="21">
    <source>
        <dbReference type="SAM" id="MobiDB-lite"/>
    </source>
</evidence>
<evidence type="ECO:0000256" key="9">
    <source>
        <dbReference type="ARBA" id="ARBA00022763"/>
    </source>
</evidence>
<evidence type="ECO:0000256" key="20">
    <source>
        <dbReference type="SAM" id="Coils"/>
    </source>
</evidence>
<evidence type="ECO:0000256" key="15">
    <source>
        <dbReference type="ARBA" id="ARBA00023204"/>
    </source>
</evidence>
<keyword evidence="14 20" id="KW-0175">Coiled coil</keyword>
<keyword evidence="10" id="KW-0378">Hydrolase</keyword>
<protein>
    <recommendedName>
        <fullName evidence="5">DNA repair protein RAD50</fullName>
    </recommendedName>
</protein>
<evidence type="ECO:0000313" key="24">
    <source>
        <dbReference type="Proteomes" id="UP001377567"/>
    </source>
</evidence>